<sequence length="81" mass="8772">MTEDFSSIDIQINARRLPINLRGTDIERPRGTTQGTGHTTPPQRGPDPAHAADRTAAPARTVAAKPLWERHPARQAGAGLR</sequence>
<organism evidence="2 3">
    <name type="scientific">Nonomuraea jiangxiensis</name>
    <dbReference type="NCBI Taxonomy" id="633440"/>
    <lineage>
        <taxon>Bacteria</taxon>
        <taxon>Bacillati</taxon>
        <taxon>Actinomycetota</taxon>
        <taxon>Actinomycetes</taxon>
        <taxon>Streptosporangiales</taxon>
        <taxon>Streptosporangiaceae</taxon>
        <taxon>Nonomuraea</taxon>
    </lineage>
</organism>
<evidence type="ECO:0000313" key="3">
    <source>
        <dbReference type="Proteomes" id="UP000199202"/>
    </source>
</evidence>
<dbReference type="EMBL" id="FNDJ01000010">
    <property type="protein sequence ID" value="SDJ42636.1"/>
    <property type="molecule type" value="Genomic_DNA"/>
</dbReference>
<evidence type="ECO:0000256" key="1">
    <source>
        <dbReference type="SAM" id="MobiDB-lite"/>
    </source>
</evidence>
<accession>A0A1G8TM22</accession>
<feature type="region of interest" description="Disordered" evidence="1">
    <location>
        <begin position="20"/>
        <end position="81"/>
    </location>
</feature>
<dbReference type="Proteomes" id="UP000199202">
    <property type="component" value="Unassembled WGS sequence"/>
</dbReference>
<feature type="compositionally biased region" description="Low complexity" evidence="1">
    <location>
        <begin position="31"/>
        <end position="64"/>
    </location>
</feature>
<keyword evidence="3" id="KW-1185">Reference proteome</keyword>
<gene>
    <name evidence="2" type="ORF">SAMN05421869_110226</name>
</gene>
<reference evidence="2 3" key="1">
    <citation type="submission" date="2016-10" db="EMBL/GenBank/DDBJ databases">
        <authorList>
            <person name="de Groot N.N."/>
        </authorList>
    </citation>
    <scope>NUCLEOTIDE SEQUENCE [LARGE SCALE GENOMIC DNA]</scope>
    <source>
        <strain evidence="2 3">CGMCC 4.6533</strain>
    </source>
</reference>
<dbReference type="AlphaFoldDB" id="A0A1G8TM22"/>
<protein>
    <submittedName>
        <fullName evidence="2">Uncharacterized protein</fullName>
    </submittedName>
</protein>
<evidence type="ECO:0000313" key="2">
    <source>
        <dbReference type="EMBL" id="SDJ42636.1"/>
    </source>
</evidence>
<proteinExistence type="predicted"/>
<name>A0A1G8TM22_9ACTN</name>